<feature type="compositionally biased region" description="Polar residues" evidence="1">
    <location>
        <begin position="89"/>
        <end position="100"/>
    </location>
</feature>
<accession>A0A9P4W788</accession>
<organism evidence="2 3">
    <name type="scientific">Curvularia kusanoi</name>
    <name type="common">Cochliobolus kusanoi</name>
    <dbReference type="NCBI Taxonomy" id="90978"/>
    <lineage>
        <taxon>Eukaryota</taxon>
        <taxon>Fungi</taxon>
        <taxon>Dikarya</taxon>
        <taxon>Ascomycota</taxon>
        <taxon>Pezizomycotina</taxon>
        <taxon>Dothideomycetes</taxon>
        <taxon>Pleosporomycetidae</taxon>
        <taxon>Pleosporales</taxon>
        <taxon>Pleosporineae</taxon>
        <taxon>Pleosporaceae</taxon>
        <taxon>Curvularia</taxon>
    </lineage>
</organism>
<comment type="caution">
    <text evidence="2">The sequence shown here is derived from an EMBL/GenBank/DDBJ whole genome shotgun (WGS) entry which is preliminary data.</text>
</comment>
<dbReference type="EMBL" id="SWKU01000009">
    <property type="protein sequence ID" value="KAF3003432.1"/>
    <property type="molecule type" value="Genomic_DNA"/>
</dbReference>
<sequence length="621" mass="68365">MPDSCESISPLTIQKRLQGDSAVYDRTSFSNTSIYGQFFDDTLHTFDGLDPIQQYLDSCDNGFDAQTSTSDPFGLTNSNVDSKGPCLQPPQSHSEHSGSLSFAAGFPNSLHVNRRTAIPQQATSGTAVSSHRTLSNPHPLGNQRSAPVLMSDLPATTEESSEAQGALYGPYRSLFSHSDAARDHRHVSTRFGRQPYHLPEDDPSIAQVECNRVYHVGRIYYAMIRADRAEDNPGSIAMKRWVTCAHYKSDTIEAFAHKVFDCLLVQVKEGFRGWHHNDYVDDDRKGEERDQQADCIGRLDNIIDALEREKTICEDVMNSASQIRMFVNAPIAYAARKYQNRLGNSKRGRSDGKDGNPRPARRRKTGSTSTRAQSHAASEHPISRDTSPQTQASDTGAMPYYRPSAPQHYVPSFNPISPSNTRSFHNYPMPPAQVLPAFAPMNPAPTQHHSAISRPLMSPPTHPASQMRRRNMPQTPPVPQVSSAPPATPFYHPFTHSAPPSPNFGDFSTPATSSDIWSPTDAFGNPTVCGPGLIDPLLTAEDDLFNERAWVCGDGLNNGHGFPHNGLPAAHVTLADIERGQQLGLDGSVQDPVREFESLWNSQEGVQPFSFGVREGDLHDI</sequence>
<feature type="region of interest" description="Disordered" evidence="1">
    <location>
        <begin position="444"/>
        <end position="483"/>
    </location>
</feature>
<name>A0A9P4W788_CURKU</name>
<evidence type="ECO:0000256" key="1">
    <source>
        <dbReference type="SAM" id="MobiDB-lite"/>
    </source>
</evidence>
<feature type="compositionally biased region" description="Polar residues" evidence="1">
    <location>
        <begin position="384"/>
        <end position="394"/>
    </location>
</feature>
<dbReference type="AlphaFoldDB" id="A0A9P4W788"/>
<feature type="region of interest" description="Disordered" evidence="1">
    <location>
        <begin position="119"/>
        <end position="146"/>
    </location>
</feature>
<evidence type="ECO:0000313" key="3">
    <source>
        <dbReference type="Proteomes" id="UP000801428"/>
    </source>
</evidence>
<feature type="region of interest" description="Disordered" evidence="1">
    <location>
        <begin position="339"/>
        <end position="417"/>
    </location>
</feature>
<feature type="compositionally biased region" description="Polar residues" evidence="1">
    <location>
        <begin position="67"/>
        <end position="81"/>
    </location>
</feature>
<dbReference type="OrthoDB" id="3686891at2759"/>
<keyword evidence="3" id="KW-1185">Reference proteome</keyword>
<feature type="compositionally biased region" description="Polar residues" evidence="1">
    <location>
        <begin position="119"/>
        <end position="136"/>
    </location>
</feature>
<evidence type="ECO:0000313" key="2">
    <source>
        <dbReference type="EMBL" id="KAF3003432.1"/>
    </source>
</evidence>
<feature type="compositionally biased region" description="Polar residues" evidence="1">
    <location>
        <begin position="366"/>
        <end position="376"/>
    </location>
</feature>
<dbReference type="Proteomes" id="UP000801428">
    <property type="component" value="Unassembled WGS sequence"/>
</dbReference>
<protein>
    <submittedName>
        <fullName evidence="2">Uncharacterized protein</fullName>
    </submittedName>
</protein>
<proteinExistence type="predicted"/>
<feature type="region of interest" description="Disordered" evidence="1">
    <location>
        <begin position="67"/>
        <end position="100"/>
    </location>
</feature>
<gene>
    <name evidence="2" type="ORF">E8E13_001651</name>
</gene>
<reference evidence="2" key="1">
    <citation type="submission" date="2019-04" db="EMBL/GenBank/DDBJ databases">
        <title>Sequencing of skin fungus with MAO and IRED activity.</title>
        <authorList>
            <person name="Marsaioli A.J."/>
            <person name="Bonatto J.M.C."/>
            <person name="Reis Junior O."/>
        </authorList>
    </citation>
    <scope>NUCLEOTIDE SEQUENCE</scope>
    <source>
        <strain evidence="2">30M1</strain>
    </source>
</reference>